<protein>
    <submittedName>
        <fullName evidence="6">Major capsid protein</fullName>
    </submittedName>
</protein>
<dbReference type="GO" id="GO:0005198">
    <property type="term" value="F:structural molecule activity"/>
    <property type="evidence" value="ECO:0007669"/>
    <property type="project" value="InterPro"/>
</dbReference>
<dbReference type="SUPFAM" id="SSF88645">
    <property type="entry name" value="ssDNA viruses"/>
    <property type="match status" value="1"/>
</dbReference>
<accession>A0A8F5RCT1</accession>
<proteinExistence type="inferred from homology"/>
<evidence type="ECO:0000256" key="1">
    <source>
        <dbReference type="ARBA" id="ARBA00004328"/>
    </source>
</evidence>
<evidence type="ECO:0000256" key="4">
    <source>
        <dbReference type="ARBA" id="ARBA00022561"/>
    </source>
</evidence>
<dbReference type="InterPro" id="IPR037002">
    <property type="entry name" value="Microviridae_protein_F_sf"/>
</dbReference>
<dbReference type="InterPro" id="IPR003514">
    <property type="entry name" value="Microviridae_protein_F"/>
</dbReference>
<reference evidence="6" key="1">
    <citation type="submission" date="2021-04" db="EMBL/GenBank/DDBJ databases">
        <title>Genomes of microviruses identified in yellow-bellied marmot fecal samples.</title>
        <authorList>
            <person name="Varsani A."/>
            <person name="Kraberger S."/>
            <person name="Chatterjee A."/>
            <person name="Richet C."/>
            <person name="Fontenele R.S."/>
            <person name="Schmidlin K."/>
            <person name="Blumstein D.T."/>
        </authorList>
    </citation>
    <scope>NUCLEOTIDE SEQUENCE</scope>
    <source>
        <strain evidence="6">Mar61</strain>
    </source>
</reference>
<sequence>MASIFKRPRRVAQLGRNGFDMSQRHTFSCPVGMLLPTYTDFANPGDKYKLNSRAFIRTQPLESAAFLRMKAHLDWFFVPITQIYSLWNEFYNMTNDVMSSIYTAAPKSTLPLAPLAPLATPFGSLGFTQRIAGQTALSVDEFGVPLAWNARRLLTMLYGAQIFGETQPQDTSSFLSLCAYHKIFHSHYRNTDYTSNNPDSYSLDRWYSTTPDLPTLSQAGFFKIHYRPFRRDMYTMIQPAPVFGNAFESFLSGSLADPSSAVESFFPEASANNFVKVYNPTQFSSSGSSFNSGIKTPALNIHYSSSQGFFSAGDIRAMFALDKLFRITAQTGSHYDEQTLAHFGYKMPQGIADEAYYLGEQVTDININEVVATATTGVKEAGGVIGDIAGKGFGYTNNSDDINFTCPCHGIIMAIWSIEPIPDYRNTGDVTANYRNSFDFYHPEFDNIGMQPYGFAPNFISSNIPGWQYRYMQHKTKLDIVDESVYGTSLNSWQATRDDIYSHGSADDLRDIPLSARFYIYPQYTNSIFLLNMPTYSGSNYTDILIPAESPQDWSNPLLLPTKIYSYDNFICVVEHKAFKTSCMSTYSLPKM</sequence>
<evidence type="ECO:0000256" key="3">
    <source>
        <dbReference type="ARBA" id="ARBA00022431"/>
    </source>
</evidence>
<comment type="subcellular location">
    <subcellularLocation>
        <location evidence="1">Virion</location>
    </subcellularLocation>
</comment>
<dbReference type="Pfam" id="PF02305">
    <property type="entry name" value="Phage_F"/>
    <property type="match status" value="2"/>
</dbReference>
<keyword evidence="5" id="KW-0946">Virion</keyword>
<comment type="similarity">
    <text evidence="2">Belongs to the microviridae F protein family.</text>
</comment>
<evidence type="ECO:0000256" key="2">
    <source>
        <dbReference type="ARBA" id="ARBA00009963"/>
    </source>
</evidence>
<evidence type="ECO:0000313" key="6">
    <source>
        <dbReference type="EMBL" id="QXN75293.1"/>
    </source>
</evidence>
<keyword evidence="3" id="KW-1140">T=1 icosahedral capsid protein</keyword>
<organism evidence="6">
    <name type="scientific">Microvirus mar61</name>
    <dbReference type="NCBI Taxonomy" id="2851198"/>
    <lineage>
        <taxon>Viruses</taxon>
        <taxon>Monodnaviria</taxon>
        <taxon>Sangervirae</taxon>
        <taxon>Phixviricota</taxon>
        <taxon>Malgrandaviricetes</taxon>
        <taxon>Petitvirales</taxon>
        <taxon>Microviridae</taxon>
    </lineage>
</organism>
<keyword evidence="4" id="KW-0167">Capsid protein</keyword>
<dbReference type="GO" id="GO:0039615">
    <property type="term" value="C:T=1 icosahedral viral capsid"/>
    <property type="evidence" value="ECO:0007669"/>
    <property type="project" value="UniProtKB-KW"/>
</dbReference>
<dbReference type="EMBL" id="MZ089807">
    <property type="protein sequence ID" value="QXN75293.1"/>
    <property type="molecule type" value="Genomic_DNA"/>
</dbReference>
<name>A0A8F5RCT1_9VIRU</name>
<dbReference type="InterPro" id="IPR016184">
    <property type="entry name" value="Capsid/spike_ssDNA_virus"/>
</dbReference>
<evidence type="ECO:0000256" key="5">
    <source>
        <dbReference type="ARBA" id="ARBA00022844"/>
    </source>
</evidence>
<dbReference type="Gene3D" id="2.60.169.10">
    <property type="entry name" value="Microviridae F protein"/>
    <property type="match status" value="1"/>
</dbReference>